<evidence type="ECO:0000313" key="3">
    <source>
        <dbReference type="Proteomes" id="UP001296706"/>
    </source>
</evidence>
<comment type="caution">
    <text evidence="2">The sequence shown here is derived from an EMBL/GenBank/DDBJ whole genome shotgun (WGS) entry which is preliminary data.</text>
</comment>
<dbReference type="EMBL" id="JAAXKY010000070">
    <property type="protein sequence ID" value="NMH79504.1"/>
    <property type="molecule type" value="Genomic_DNA"/>
</dbReference>
<name>A0ABX1RJ69_9PSEU</name>
<dbReference type="Pfam" id="PF16868">
    <property type="entry name" value="NMT1_3"/>
    <property type="match status" value="1"/>
</dbReference>
<dbReference type="Proteomes" id="UP001296706">
    <property type="component" value="Unassembled WGS sequence"/>
</dbReference>
<gene>
    <name evidence="2" type="ORF">HF577_20715</name>
</gene>
<reference evidence="2 3" key="1">
    <citation type="submission" date="2020-04" db="EMBL/GenBank/DDBJ databases">
        <authorList>
            <person name="Klaysubun C."/>
            <person name="Duangmal K."/>
            <person name="Lipun K."/>
        </authorList>
    </citation>
    <scope>NUCLEOTIDE SEQUENCE [LARGE SCALE GENOMIC DNA]</scope>
    <source>
        <strain evidence="2 3">JCM 11839</strain>
    </source>
</reference>
<dbReference type="NCBIfam" id="TIGR02122">
    <property type="entry name" value="TRAP_TAXI"/>
    <property type="match status" value="1"/>
</dbReference>
<dbReference type="SUPFAM" id="SSF53850">
    <property type="entry name" value="Periplasmic binding protein-like II"/>
    <property type="match status" value="1"/>
</dbReference>
<protein>
    <submittedName>
        <fullName evidence="2">TAXI family TRAP transporter solute-binding subunit</fullName>
    </submittedName>
</protein>
<evidence type="ECO:0000313" key="2">
    <source>
        <dbReference type="EMBL" id="NMH79504.1"/>
    </source>
</evidence>
<accession>A0ABX1RJ69</accession>
<dbReference type="PROSITE" id="PS51257">
    <property type="entry name" value="PROKAR_LIPOPROTEIN"/>
    <property type="match status" value="1"/>
</dbReference>
<keyword evidence="1" id="KW-0732">Signal</keyword>
<organism evidence="2 3">
    <name type="scientific">Pseudonocardia xinjiangensis</name>
    <dbReference type="NCBI Taxonomy" id="75289"/>
    <lineage>
        <taxon>Bacteria</taxon>
        <taxon>Bacillati</taxon>
        <taxon>Actinomycetota</taxon>
        <taxon>Actinomycetes</taxon>
        <taxon>Pseudonocardiales</taxon>
        <taxon>Pseudonocardiaceae</taxon>
        <taxon>Pseudonocardia</taxon>
    </lineage>
</organism>
<dbReference type="Gene3D" id="3.40.190.10">
    <property type="entry name" value="Periplasmic binding protein-like II"/>
    <property type="match status" value="2"/>
</dbReference>
<proteinExistence type="predicted"/>
<feature type="signal peptide" evidence="1">
    <location>
        <begin position="1"/>
        <end position="20"/>
    </location>
</feature>
<dbReference type="PANTHER" id="PTHR42941:SF1">
    <property type="entry name" value="SLL1037 PROTEIN"/>
    <property type="match status" value="1"/>
</dbReference>
<sequence>MGRRAVLRGLGALGVLGALAACSSPYAGTRLTLATGGTQGVYFRLGNALADAWQRKLGLDLRPGVLSTAGSVDNLRLLADGGADVVFSQVDTAADQLERSTPGDPRAPRALARIYDDVVHVVVRASSPATTLAGLRGARVSIGAPDSGVYVIATRLLRAAGLVPDTDLQAQQLGINESVAAMESGAIDAFFWSGGVPTEGVSRLATTLPIRLLDLEDVVKEVRAAFPAYAPGTVPATTYGIPAPVTTLLVRNFLLVAASMPDDLANALVKGMFEAQPELALASPSALTIDPRAAIGTQPVPLHPGAERFFRLLKTS</sequence>
<feature type="chain" id="PRO_5045500442" evidence="1">
    <location>
        <begin position="21"/>
        <end position="316"/>
    </location>
</feature>
<keyword evidence="3" id="KW-1185">Reference proteome</keyword>
<evidence type="ECO:0000256" key="1">
    <source>
        <dbReference type="SAM" id="SignalP"/>
    </source>
</evidence>
<dbReference type="InterPro" id="IPR011852">
    <property type="entry name" value="TRAP_TAXI"/>
</dbReference>
<dbReference type="PANTHER" id="PTHR42941">
    <property type="entry name" value="SLL1037 PROTEIN"/>
    <property type="match status" value="1"/>
</dbReference>